<gene>
    <name evidence="4" type="ORF">IRI77_06755</name>
</gene>
<dbReference type="RefSeq" id="WP_194451309.1">
    <property type="nucleotide sequence ID" value="NZ_CP063849.1"/>
</dbReference>
<dbReference type="CDD" id="cd05286">
    <property type="entry name" value="QOR2"/>
    <property type="match status" value="1"/>
</dbReference>
<dbReference type="InterPro" id="IPR047618">
    <property type="entry name" value="QOR-like"/>
</dbReference>
<evidence type="ECO:0000313" key="5">
    <source>
        <dbReference type="Proteomes" id="UP000593892"/>
    </source>
</evidence>
<accession>A0A7S7SKY0</accession>
<evidence type="ECO:0000256" key="2">
    <source>
        <dbReference type="ARBA" id="ARBA00023002"/>
    </source>
</evidence>
<dbReference type="GO" id="GO:0003960">
    <property type="term" value="F:quinone reductase (NADPH) activity"/>
    <property type="evidence" value="ECO:0007669"/>
    <property type="project" value="InterPro"/>
</dbReference>
<organism evidence="4 5">
    <name type="scientific">Paludibaculum fermentans</name>
    <dbReference type="NCBI Taxonomy" id="1473598"/>
    <lineage>
        <taxon>Bacteria</taxon>
        <taxon>Pseudomonadati</taxon>
        <taxon>Acidobacteriota</taxon>
        <taxon>Terriglobia</taxon>
        <taxon>Bryobacterales</taxon>
        <taxon>Bryobacteraceae</taxon>
        <taxon>Paludibaculum</taxon>
    </lineage>
</organism>
<dbReference type="GO" id="GO:0005829">
    <property type="term" value="C:cytosol"/>
    <property type="evidence" value="ECO:0007669"/>
    <property type="project" value="TreeGrafter"/>
</dbReference>
<dbReference type="GO" id="GO:0035925">
    <property type="term" value="F:mRNA 3'-UTR AU-rich region binding"/>
    <property type="evidence" value="ECO:0007669"/>
    <property type="project" value="TreeGrafter"/>
</dbReference>
<dbReference type="PANTHER" id="PTHR48106:SF13">
    <property type="entry name" value="QUINONE OXIDOREDUCTASE-RELATED"/>
    <property type="match status" value="1"/>
</dbReference>
<feature type="domain" description="Enoyl reductase (ER)" evidence="3">
    <location>
        <begin position="10"/>
        <end position="320"/>
    </location>
</feature>
<proteinExistence type="predicted"/>
<dbReference type="AlphaFoldDB" id="A0A7S7SKY0"/>
<dbReference type="Pfam" id="PF00107">
    <property type="entry name" value="ADH_zinc_N"/>
    <property type="match status" value="1"/>
</dbReference>
<keyword evidence="5" id="KW-1185">Reference proteome</keyword>
<name>A0A7S7SKY0_PALFE</name>
<dbReference type="InterPro" id="IPR036291">
    <property type="entry name" value="NAD(P)-bd_dom_sf"/>
</dbReference>
<dbReference type="SUPFAM" id="SSF50129">
    <property type="entry name" value="GroES-like"/>
    <property type="match status" value="1"/>
</dbReference>
<protein>
    <submittedName>
        <fullName evidence="4">Quinone oxidoreductase</fullName>
    </submittedName>
</protein>
<dbReference type="PANTHER" id="PTHR48106">
    <property type="entry name" value="QUINONE OXIDOREDUCTASE PIG3-RELATED"/>
    <property type="match status" value="1"/>
</dbReference>
<dbReference type="SUPFAM" id="SSF51735">
    <property type="entry name" value="NAD(P)-binding Rossmann-fold domains"/>
    <property type="match status" value="1"/>
</dbReference>
<dbReference type="Gene3D" id="3.90.180.10">
    <property type="entry name" value="Medium-chain alcohol dehydrogenases, catalytic domain"/>
    <property type="match status" value="1"/>
</dbReference>
<dbReference type="InterPro" id="IPR013154">
    <property type="entry name" value="ADH-like_N"/>
</dbReference>
<evidence type="ECO:0000313" key="4">
    <source>
        <dbReference type="EMBL" id="QOY89647.1"/>
    </source>
</evidence>
<dbReference type="InterPro" id="IPR013149">
    <property type="entry name" value="ADH-like_C"/>
</dbReference>
<dbReference type="KEGG" id="pfer:IRI77_06755"/>
<dbReference type="Gene3D" id="3.40.50.720">
    <property type="entry name" value="NAD(P)-binding Rossmann-like Domain"/>
    <property type="match status" value="1"/>
</dbReference>
<keyword evidence="1" id="KW-0521">NADP</keyword>
<dbReference type="Pfam" id="PF08240">
    <property type="entry name" value="ADH_N"/>
    <property type="match status" value="1"/>
</dbReference>
<dbReference type="FunFam" id="3.40.50.720:FF:000053">
    <property type="entry name" value="Quinone oxidoreductase 1"/>
    <property type="match status" value="1"/>
</dbReference>
<dbReference type="SMART" id="SM00829">
    <property type="entry name" value="PKS_ER"/>
    <property type="match status" value="1"/>
</dbReference>
<keyword evidence="2" id="KW-0560">Oxidoreductase</keyword>
<evidence type="ECO:0000259" key="3">
    <source>
        <dbReference type="SMART" id="SM00829"/>
    </source>
</evidence>
<reference evidence="4 5" key="1">
    <citation type="submission" date="2020-10" db="EMBL/GenBank/DDBJ databases">
        <title>Complete genome sequence of Paludibaculum fermentans P105T, a facultatively anaerobic acidobacterium capable of dissimilatory Fe(III) reduction.</title>
        <authorList>
            <person name="Dedysh S.N."/>
            <person name="Beletsky A.V."/>
            <person name="Kulichevskaya I.S."/>
            <person name="Mardanov A.V."/>
            <person name="Ravin N.V."/>
        </authorList>
    </citation>
    <scope>NUCLEOTIDE SEQUENCE [LARGE SCALE GENOMIC DNA]</scope>
    <source>
        <strain evidence="4 5">P105</strain>
    </source>
</reference>
<sequence length="322" mass="34539">MKAVFVTEFGGVDKLQYDDLPVPEPVEGQALVRIHAIGVNFIDIYFRTGLYPAAPPVILGMEAAGVVEAVAPDVKSVKPGDRVAFGTVRGAYAEYAALPAWQLVPVPDEVDFQTAAGAMLQGMTAHYLTHSTYPLKQGDTCLVHAAAGGAGQWIVAAAKLRGARVIGTTSSAAKATVARQAGCDEVINYSEQQFDTEVRRLTEGRGVDVVYDSVGAATWERSLNSIKPRGMMVTFGNASGPVPPMAPLVLNQKGSLYLTRPKLGDYTSTRAELEWRASDILRWLKDGTLKLQIHKVYPLAEAGQAQTDLESRATTGKLILIP</sequence>
<dbReference type="Proteomes" id="UP000593892">
    <property type="component" value="Chromosome"/>
</dbReference>
<dbReference type="InterPro" id="IPR011032">
    <property type="entry name" value="GroES-like_sf"/>
</dbReference>
<dbReference type="GO" id="GO:0070402">
    <property type="term" value="F:NADPH binding"/>
    <property type="evidence" value="ECO:0007669"/>
    <property type="project" value="TreeGrafter"/>
</dbReference>
<dbReference type="EMBL" id="CP063849">
    <property type="protein sequence ID" value="QOY89647.1"/>
    <property type="molecule type" value="Genomic_DNA"/>
</dbReference>
<evidence type="ECO:0000256" key="1">
    <source>
        <dbReference type="ARBA" id="ARBA00022857"/>
    </source>
</evidence>
<dbReference type="InterPro" id="IPR020843">
    <property type="entry name" value="ER"/>
</dbReference>